<name>A0A7K0DQB6_9NOCA</name>
<organism evidence="2 3">
    <name type="scientific">Nocardia aurantia</name>
    <dbReference type="NCBI Taxonomy" id="2585199"/>
    <lineage>
        <taxon>Bacteria</taxon>
        <taxon>Bacillati</taxon>
        <taxon>Actinomycetota</taxon>
        <taxon>Actinomycetes</taxon>
        <taxon>Mycobacteriales</taxon>
        <taxon>Nocardiaceae</taxon>
        <taxon>Nocardia</taxon>
    </lineage>
</organism>
<gene>
    <name evidence="2" type="ORF">NRB56_35530</name>
</gene>
<dbReference type="OrthoDB" id="9881441at2"/>
<evidence type="ECO:0000313" key="3">
    <source>
        <dbReference type="Proteomes" id="UP000431401"/>
    </source>
</evidence>
<dbReference type="Proteomes" id="UP000431401">
    <property type="component" value="Unassembled WGS sequence"/>
</dbReference>
<dbReference type="AlphaFoldDB" id="A0A7K0DQB6"/>
<comment type="caution">
    <text evidence="2">The sequence shown here is derived from an EMBL/GenBank/DDBJ whole genome shotgun (WGS) entry which is preliminary data.</text>
</comment>
<keyword evidence="3" id="KW-1185">Reference proteome</keyword>
<reference evidence="2 3" key="1">
    <citation type="submission" date="2019-10" db="EMBL/GenBank/DDBJ databases">
        <title>Nocardia macrotermitis sp. nov. and Nocardia aurantia sp. nov., isolated from the gut of fungus growing-termite Macrotermes natalensis.</title>
        <authorList>
            <person name="Benndorf R."/>
            <person name="Schwitalla J."/>
            <person name="Martin K."/>
            <person name="De Beer W."/>
            <person name="Kaster A.-K."/>
            <person name="Vollmers J."/>
            <person name="Poulsen M."/>
            <person name="Beemelmanns C."/>
        </authorList>
    </citation>
    <scope>NUCLEOTIDE SEQUENCE [LARGE SCALE GENOMIC DNA]</scope>
    <source>
        <strain evidence="2 3">RB56</strain>
    </source>
</reference>
<evidence type="ECO:0000313" key="2">
    <source>
        <dbReference type="EMBL" id="MQY27970.1"/>
    </source>
</evidence>
<dbReference type="EMBL" id="WEGI01000007">
    <property type="protein sequence ID" value="MQY27970.1"/>
    <property type="molecule type" value="Genomic_DNA"/>
</dbReference>
<feature type="transmembrane region" description="Helical" evidence="1">
    <location>
        <begin position="161"/>
        <end position="177"/>
    </location>
</feature>
<feature type="transmembrane region" description="Helical" evidence="1">
    <location>
        <begin position="138"/>
        <end position="155"/>
    </location>
</feature>
<feature type="transmembrane region" description="Helical" evidence="1">
    <location>
        <begin position="83"/>
        <end position="101"/>
    </location>
</feature>
<evidence type="ECO:0000256" key="1">
    <source>
        <dbReference type="SAM" id="Phobius"/>
    </source>
</evidence>
<keyword evidence="1" id="KW-0472">Membrane</keyword>
<protein>
    <submittedName>
        <fullName evidence="2">Uncharacterized protein</fullName>
    </submittedName>
</protein>
<accession>A0A7K0DQB6</accession>
<feature type="transmembrane region" description="Helical" evidence="1">
    <location>
        <begin position="107"/>
        <end position="126"/>
    </location>
</feature>
<sequence>MPEYVLPSAPWPDIIEPYRKLLPPQRNSPFLRFITGSGEFGPPRHAYRRDEILPHEPGYGIDPDLLRPPPGSVPPAAVRAARVIAWVDAAVAALLVFVTALTAGAETAGSVLGIQLCALVLGGLAFRFEHGGIGVRNAAVVLAVIALLIGAGGLAHPHPTGVLGVAASIAIAALLFLPESTAWFRRPWPDQPDQRRPLPFADRRPPWTRRS</sequence>
<keyword evidence="1" id="KW-0812">Transmembrane</keyword>
<proteinExistence type="predicted"/>
<dbReference type="RefSeq" id="WP_153343520.1">
    <property type="nucleotide sequence ID" value="NZ_WEGI01000007.1"/>
</dbReference>
<keyword evidence="1" id="KW-1133">Transmembrane helix</keyword>